<proteinExistence type="predicted"/>
<reference evidence="1" key="1">
    <citation type="submission" date="2021-05" db="EMBL/GenBank/DDBJ databases">
        <authorList>
            <person name="Scholz U."/>
            <person name="Mascher M."/>
            <person name="Fiebig A."/>
        </authorList>
    </citation>
    <scope>NUCLEOTIDE SEQUENCE [LARGE SCALE GENOMIC DNA]</scope>
</reference>
<sequence>MADHHRDSRGVLGGGGFGDRGYGYGGDQGQHHQQKQPAMMCALKAATAATAGGSMLVLSGLILAGTVVALTVATPVLVIFSPVIVPACITLALMAAGFVTSGGLGIAALSVFSWMYKYLTGKHPPGADQLDHAKARLASKARDIKDAAQNRIDQAT</sequence>
<name>A0ACD5UT20_AVESA</name>
<protein>
    <submittedName>
        <fullName evidence="1">Uncharacterized protein</fullName>
    </submittedName>
</protein>
<dbReference type="EnsemblPlants" id="AVESA.00010b.r2.2CG0312110.1">
    <property type="protein sequence ID" value="AVESA.00010b.r2.2CG0312110.1.CDS.1"/>
    <property type="gene ID" value="AVESA.00010b.r2.2CG0312110"/>
</dbReference>
<organism evidence="1 2">
    <name type="scientific">Avena sativa</name>
    <name type="common">Oat</name>
    <dbReference type="NCBI Taxonomy" id="4498"/>
    <lineage>
        <taxon>Eukaryota</taxon>
        <taxon>Viridiplantae</taxon>
        <taxon>Streptophyta</taxon>
        <taxon>Embryophyta</taxon>
        <taxon>Tracheophyta</taxon>
        <taxon>Spermatophyta</taxon>
        <taxon>Magnoliopsida</taxon>
        <taxon>Liliopsida</taxon>
        <taxon>Poales</taxon>
        <taxon>Poaceae</taxon>
        <taxon>BOP clade</taxon>
        <taxon>Pooideae</taxon>
        <taxon>Poodae</taxon>
        <taxon>Poeae</taxon>
        <taxon>Poeae Chloroplast Group 1 (Aveneae type)</taxon>
        <taxon>Aveninae</taxon>
        <taxon>Avena</taxon>
    </lineage>
</organism>
<accession>A0ACD5UT20</accession>
<evidence type="ECO:0000313" key="2">
    <source>
        <dbReference type="Proteomes" id="UP001732700"/>
    </source>
</evidence>
<evidence type="ECO:0000313" key="1">
    <source>
        <dbReference type="EnsemblPlants" id="AVESA.00010b.r2.2CG0312110.1.CDS.1"/>
    </source>
</evidence>
<dbReference type="Proteomes" id="UP001732700">
    <property type="component" value="Chromosome 2C"/>
</dbReference>
<keyword evidence="2" id="KW-1185">Reference proteome</keyword>
<reference evidence="1" key="2">
    <citation type="submission" date="2025-09" db="UniProtKB">
        <authorList>
            <consortium name="EnsemblPlants"/>
        </authorList>
    </citation>
    <scope>IDENTIFICATION</scope>
</reference>